<dbReference type="Pfam" id="PF10722">
    <property type="entry name" value="YbjN"/>
    <property type="match status" value="1"/>
</dbReference>
<evidence type="ECO:0000313" key="1">
    <source>
        <dbReference type="EMBL" id="MBE9114720.1"/>
    </source>
</evidence>
<name>A0A8J7B088_9CYAN</name>
<protein>
    <submittedName>
        <fullName evidence="1">YbjN domain-containing protein</fullName>
    </submittedName>
</protein>
<organism evidence="1 2">
    <name type="scientific">Lusitaniella coriacea LEGE 07157</name>
    <dbReference type="NCBI Taxonomy" id="945747"/>
    <lineage>
        <taxon>Bacteria</taxon>
        <taxon>Bacillati</taxon>
        <taxon>Cyanobacteriota</taxon>
        <taxon>Cyanophyceae</taxon>
        <taxon>Spirulinales</taxon>
        <taxon>Lusitaniellaceae</taxon>
        <taxon>Lusitaniella</taxon>
    </lineage>
</organism>
<dbReference type="RefSeq" id="WP_194027818.1">
    <property type="nucleotide sequence ID" value="NZ_JADEWZ010000003.1"/>
</dbReference>
<reference evidence="1" key="1">
    <citation type="submission" date="2020-10" db="EMBL/GenBank/DDBJ databases">
        <authorList>
            <person name="Castelo-Branco R."/>
            <person name="Eusebio N."/>
            <person name="Adriana R."/>
            <person name="Vieira A."/>
            <person name="Brugerolle De Fraissinette N."/>
            <person name="Rezende De Castro R."/>
            <person name="Schneider M.P."/>
            <person name="Vasconcelos V."/>
            <person name="Leao P.N."/>
        </authorList>
    </citation>
    <scope>NUCLEOTIDE SEQUENCE</scope>
    <source>
        <strain evidence="1">LEGE 07157</strain>
    </source>
</reference>
<dbReference type="EMBL" id="JADEWZ010000003">
    <property type="protein sequence ID" value="MBE9114720.1"/>
    <property type="molecule type" value="Genomic_DNA"/>
</dbReference>
<dbReference type="Gene3D" id="3.30.1460.10">
    <property type="match status" value="1"/>
</dbReference>
<dbReference type="CDD" id="cd17036">
    <property type="entry name" value="T3SC_YbjN-like_1"/>
    <property type="match status" value="1"/>
</dbReference>
<gene>
    <name evidence="1" type="ORF">IQ249_02305</name>
</gene>
<proteinExistence type="predicted"/>
<dbReference type="Proteomes" id="UP000654482">
    <property type="component" value="Unassembled WGS sequence"/>
</dbReference>
<dbReference type="InterPro" id="IPR019660">
    <property type="entry name" value="Put_sensory_transdc_reg_YbjN"/>
</dbReference>
<dbReference type="AlphaFoldDB" id="A0A8J7B088"/>
<keyword evidence="2" id="KW-1185">Reference proteome</keyword>
<accession>A0A8J7B088</accession>
<sequence>MPEETLETAASESQIEEAAIADELIEETTSHAEVIETVISSLDASDTAMVSRGEGGNIWKFQYGTVEVFVQMTGEAEEDIFTVWASVLALPVNDEPKLFRKLLEMNWNSTFEASFGICDNKIAISAQRTVTDLSPEEISRAITLVAGIADENNELLQAEFGQ</sequence>
<evidence type="ECO:0000313" key="2">
    <source>
        <dbReference type="Proteomes" id="UP000654482"/>
    </source>
</evidence>
<dbReference type="SUPFAM" id="SSF69635">
    <property type="entry name" value="Type III secretory system chaperone-like"/>
    <property type="match status" value="1"/>
</dbReference>
<comment type="caution">
    <text evidence="1">The sequence shown here is derived from an EMBL/GenBank/DDBJ whole genome shotgun (WGS) entry which is preliminary data.</text>
</comment>